<dbReference type="EMBL" id="VSSQ01051781">
    <property type="protein sequence ID" value="MPN05878.1"/>
    <property type="molecule type" value="Genomic_DNA"/>
</dbReference>
<dbReference type="AlphaFoldDB" id="A0A645EV09"/>
<keyword evidence="1" id="KW-0472">Membrane</keyword>
<feature type="transmembrane region" description="Helical" evidence="1">
    <location>
        <begin position="34"/>
        <end position="52"/>
    </location>
</feature>
<evidence type="ECO:0000313" key="2">
    <source>
        <dbReference type="EMBL" id="MPN05878.1"/>
    </source>
</evidence>
<evidence type="ECO:0008006" key="3">
    <source>
        <dbReference type="Google" id="ProtNLM"/>
    </source>
</evidence>
<accession>A0A645EV09</accession>
<proteinExistence type="predicted"/>
<evidence type="ECO:0000256" key="1">
    <source>
        <dbReference type="SAM" id="Phobius"/>
    </source>
</evidence>
<keyword evidence="1" id="KW-0812">Transmembrane</keyword>
<sequence length="158" mass="17177">MIEALRSWLIAVAAAAFLVSLSQSLIPEGTVRKIAGFAGGLTLLLVMVRPLLGADFDHLDFHYEDYAGEISQRQTELQTQSDQTLQELIAEKTEAYILDKAAALGVNCTVRVLMEPGEDGTPIPAGAELTGQKSDALADYMEQELGIPKERQVYHETG</sequence>
<keyword evidence="1" id="KW-1133">Transmembrane helix</keyword>
<comment type="caution">
    <text evidence="2">The sequence shown here is derived from an EMBL/GenBank/DDBJ whole genome shotgun (WGS) entry which is preliminary data.</text>
</comment>
<reference evidence="2" key="1">
    <citation type="submission" date="2019-08" db="EMBL/GenBank/DDBJ databases">
        <authorList>
            <person name="Kucharzyk K."/>
            <person name="Murdoch R.W."/>
            <person name="Higgins S."/>
            <person name="Loffler F."/>
        </authorList>
    </citation>
    <scope>NUCLEOTIDE SEQUENCE</scope>
</reference>
<name>A0A645EV09_9ZZZZ</name>
<protein>
    <recommendedName>
        <fullName evidence="3">Stage III sporulation protein AF</fullName>
    </recommendedName>
</protein>
<gene>
    <name evidence="2" type="ORF">SDC9_153132</name>
</gene>
<organism evidence="2">
    <name type="scientific">bioreactor metagenome</name>
    <dbReference type="NCBI Taxonomy" id="1076179"/>
    <lineage>
        <taxon>unclassified sequences</taxon>
        <taxon>metagenomes</taxon>
        <taxon>ecological metagenomes</taxon>
    </lineage>
</organism>